<dbReference type="RefSeq" id="WP_073046122.1">
    <property type="nucleotide sequence ID" value="NZ_FQUO01000015.1"/>
</dbReference>
<gene>
    <name evidence="8" type="ORF">SAMN05444008_115119</name>
</gene>
<dbReference type="GO" id="GO:0005886">
    <property type="term" value="C:plasma membrane"/>
    <property type="evidence" value="ECO:0007669"/>
    <property type="project" value="UniProtKB-SubCell"/>
</dbReference>
<dbReference type="InterPro" id="IPR032808">
    <property type="entry name" value="DoxX"/>
</dbReference>
<keyword evidence="5 7" id="KW-1133">Transmembrane helix</keyword>
<comment type="subcellular location">
    <subcellularLocation>
        <location evidence="1">Cell membrane</location>
        <topology evidence="1">Multi-pass membrane protein</topology>
    </subcellularLocation>
</comment>
<comment type="similarity">
    <text evidence="2">Belongs to the DoxX family.</text>
</comment>
<sequence length="136" mass="14673">MKKLFSTRVSDGAFSFAMLVLRLGVGFLMLVNHGLDKLMHFAEKSGRFADPFGVGSTTSLSMVVFAEFFCSVFIILGLFTRLAVLPLIIAMGIALFYAHKGQLFGEGEMAALYLSAYIAILFAGPGSASLDKFIGK</sequence>
<feature type="transmembrane region" description="Helical" evidence="7">
    <location>
        <begin position="52"/>
        <end position="76"/>
    </location>
</feature>
<evidence type="ECO:0000313" key="8">
    <source>
        <dbReference type="EMBL" id="SHF99225.1"/>
    </source>
</evidence>
<keyword evidence="6 7" id="KW-0472">Membrane</keyword>
<feature type="transmembrane region" description="Helical" evidence="7">
    <location>
        <begin position="110"/>
        <end position="130"/>
    </location>
</feature>
<evidence type="ECO:0000256" key="1">
    <source>
        <dbReference type="ARBA" id="ARBA00004651"/>
    </source>
</evidence>
<evidence type="ECO:0000256" key="3">
    <source>
        <dbReference type="ARBA" id="ARBA00022475"/>
    </source>
</evidence>
<evidence type="ECO:0000256" key="7">
    <source>
        <dbReference type="SAM" id="Phobius"/>
    </source>
</evidence>
<keyword evidence="4 7" id="KW-0812">Transmembrane</keyword>
<accession>A0A1M5G650</accession>
<dbReference type="PANTHER" id="PTHR33452:SF1">
    <property type="entry name" value="INNER MEMBRANE PROTEIN YPHA-RELATED"/>
    <property type="match status" value="1"/>
</dbReference>
<reference evidence="8 9" key="1">
    <citation type="submission" date="2016-11" db="EMBL/GenBank/DDBJ databases">
        <authorList>
            <person name="Jaros S."/>
            <person name="Januszkiewicz K."/>
            <person name="Wedrychowicz H."/>
        </authorList>
    </citation>
    <scope>NUCLEOTIDE SEQUENCE [LARGE SCALE GENOMIC DNA]</scope>
    <source>
        <strain evidence="8 9">DSM 26897</strain>
    </source>
</reference>
<dbReference type="InterPro" id="IPR051907">
    <property type="entry name" value="DoxX-like_oxidoreductase"/>
</dbReference>
<protein>
    <submittedName>
        <fullName evidence="8">Putative oxidoreductase</fullName>
    </submittedName>
</protein>
<dbReference type="OrthoDB" id="9813193at2"/>
<dbReference type="Proteomes" id="UP000184368">
    <property type="component" value="Unassembled WGS sequence"/>
</dbReference>
<evidence type="ECO:0000256" key="2">
    <source>
        <dbReference type="ARBA" id="ARBA00006679"/>
    </source>
</evidence>
<keyword evidence="3" id="KW-1003">Cell membrane</keyword>
<keyword evidence="9" id="KW-1185">Reference proteome</keyword>
<feature type="transmembrane region" description="Helical" evidence="7">
    <location>
        <begin position="82"/>
        <end position="98"/>
    </location>
</feature>
<dbReference type="EMBL" id="FQUO01000015">
    <property type="protein sequence ID" value="SHF99225.1"/>
    <property type="molecule type" value="Genomic_DNA"/>
</dbReference>
<feature type="transmembrane region" description="Helical" evidence="7">
    <location>
        <begin position="12"/>
        <end position="31"/>
    </location>
</feature>
<dbReference type="AlphaFoldDB" id="A0A1M5G650"/>
<dbReference type="PANTHER" id="PTHR33452">
    <property type="entry name" value="OXIDOREDUCTASE CATD-RELATED"/>
    <property type="match status" value="1"/>
</dbReference>
<evidence type="ECO:0000313" key="9">
    <source>
        <dbReference type="Proteomes" id="UP000184368"/>
    </source>
</evidence>
<organism evidence="8 9">
    <name type="scientific">Cnuella takakiae</name>
    <dbReference type="NCBI Taxonomy" id="1302690"/>
    <lineage>
        <taxon>Bacteria</taxon>
        <taxon>Pseudomonadati</taxon>
        <taxon>Bacteroidota</taxon>
        <taxon>Chitinophagia</taxon>
        <taxon>Chitinophagales</taxon>
        <taxon>Chitinophagaceae</taxon>
        <taxon>Cnuella</taxon>
    </lineage>
</organism>
<evidence type="ECO:0000256" key="6">
    <source>
        <dbReference type="ARBA" id="ARBA00023136"/>
    </source>
</evidence>
<proteinExistence type="inferred from homology"/>
<evidence type="ECO:0000256" key="4">
    <source>
        <dbReference type="ARBA" id="ARBA00022692"/>
    </source>
</evidence>
<evidence type="ECO:0000256" key="5">
    <source>
        <dbReference type="ARBA" id="ARBA00022989"/>
    </source>
</evidence>
<name>A0A1M5G650_9BACT</name>
<dbReference type="Pfam" id="PF07681">
    <property type="entry name" value="DoxX"/>
    <property type="match status" value="1"/>
</dbReference>